<reference evidence="1 2" key="1">
    <citation type="journal article" date="2018" name="Elife">
        <title>Discovery and characterization of a prevalent human gut bacterial enzyme sufficient for the inactivation of a family of plant toxins.</title>
        <authorList>
            <person name="Koppel N."/>
            <person name="Bisanz J.E."/>
            <person name="Pandelia M.E."/>
            <person name="Turnbaugh P.J."/>
            <person name="Balskus E.P."/>
        </authorList>
    </citation>
    <scope>NUCLEOTIDE SEQUENCE [LARGE SCALE GENOMIC DNA]</scope>
    <source>
        <strain evidence="1 2">3C</strain>
    </source>
</reference>
<sequence>MKVAVVGYAGSGKSTFARRLGDALCIPVQHLDQVFYTSNWQERVKGEARDLAEAFLDVNDAWVVDGTYHRLALARRLEAADVIVIFAFPRRTCLAQAWRRSRRYAHRVRPDMADGCIERLDAEFVLWLVWKGRTRSHRKRFEEIRRDYAEKTVVVRSRDEVERLFCRLAASPSSN</sequence>
<name>A0A369M5S1_9ACTN</name>
<dbReference type="InterPro" id="IPR052922">
    <property type="entry name" value="Cytidylate_Kinase-2"/>
</dbReference>
<proteinExistence type="predicted"/>
<dbReference type="Gene3D" id="3.40.50.300">
    <property type="entry name" value="P-loop containing nucleotide triphosphate hydrolases"/>
    <property type="match status" value="1"/>
</dbReference>
<dbReference type="RefSeq" id="WP_114568755.1">
    <property type="nucleotide sequence ID" value="NZ_CABMMS010000003.1"/>
</dbReference>
<comment type="caution">
    <text evidence="1">The sequence shown here is derived from an EMBL/GenBank/DDBJ whole genome shotgun (WGS) entry which is preliminary data.</text>
</comment>
<dbReference type="EMBL" id="PPTS01000003">
    <property type="protein sequence ID" value="RDB65806.1"/>
    <property type="molecule type" value="Genomic_DNA"/>
</dbReference>
<keyword evidence="2" id="KW-1185">Reference proteome</keyword>
<dbReference type="InterPro" id="IPR027417">
    <property type="entry name" value="P-loop_NTPase"/>
</dbReference>
<protein>
    <submittedName>
        <fullName evidence="1">DNA topology modulation protein FlaR</fullName>
    </submittedName>
</protein>
<dbReference type="Proteomes" id="UP000254000">
    <property type="component" value="Unassembled WGS sequence"/>
</dbReference>
<dbReference type="SUPFAM" id="SSF52540">
    <property type="entry name" value="P-loop containing nucleoside triphosphate hydrolases"/>
    <property type="match status" value="1"/>
</dbReference>
<dbReference type="AlphaFoldDB" id="A0A369M5S1"/>
<gene>
    <name evidence="1" type="ORF">C1877_06785</name>
</gene>
<organism evidence="1 2">
    <name type="scientific">Gordonibacter pamelaeae</name>
    <dbReference type="NCBI Taxonomy" id="471189"/>
    <lineage>
        <taxon>Bacteria</taxon>
        <taxon>Bacillati</taxon>
        <taxon>Actinomycetota</taxon>
        <taxon>Coriobacteriia</taxon>
        <taxon>Eggerthellales</taxon>
        <taxon>Eggerthellaceae</taxon>
        <taxon>Gordonibacter</taxon>
    </lineage>
</organism>
<dbReference type="PANTHER" id="PTHR37816:SF3">
    <property type="entry name" value="MODULATES DNA TOPOLOGY"/>
    <property type="match status" value="1"/>
</dbReference>
<dbReference type="OrthoDB" id="3199600at2"/>
<dbReference type="PANTHER" id="PTHR37816">
    <property type="entry name" value="YALI0E33011P"/>
    <property type="match status" value="1"/>
</dbReference>
<dbReference type="GeneID" id="78359404"/>
<evidence type="ECO:0000313" key="2">
    <source>
        <dbReference type="Proteomes" id="UP000254000"/>
    </source>
</evidence>
<accession>A0A369M5S1</accession>
<evidence type="ECO:0000313" key="1">
    <source>
        <dbReference type="EMBL" id="RDB65806.1"/>
    </source>
</evidence>